<keyword evidence="3" id="KW-0378">Hydrolase</keyword>
<dbReference type="EMBL" id="JACYFU010000001">
    <property type="protein sequence ID" value="MBD8064120.1"/>
    <property type="molecule type" value="Genomic_DNA"/>
</dbReference>
<comment type="caution">
    <text evidence="3">The sequence shown here is derived from an EMBL/GenBank/DDBJ whole genome shotgun (WGS) entry which is preliminary data.</text>
</comment>
<dbReference type="InterPro" id="IPR011335">
    <property type="entry name" value="Restrct_endonuc-II-like"/>
</dbReference>
<feature type="domain" description="DUF559" evidence="2">
    <location>
        <begin position="3"/>
        <end position="106"/>
    </location>
</feature>
<proteinExistence type="predicted"/>
<keyword evidence="4" id="KW-1185">Reference proteome</keyword>
<sequence length="160" mass="18053">MAKELARKLRRQASYAEQDFWRLTWTFRQSGWPFRRQQLIGSYYVDFACIKAKLVVEIDGDTHGTDLAQSNDAVRDDYLRARGFTVLRFSNHDVTTNLEGIFDVLRAHLDIRAPSPPPQPSPQGGGSRAGEFDETVLQAGSDPLPLVGRPPRANTDEDHK</sequence>
<evidence type="ECO:0000256" key="1">
    <source>
        <dbReference type="SAM" id="MobiDB-lite"/>
    </source>
</evidence>
<feature type="region of interest" description="Disordered" evidence="1">
    <location>
        <begin position="111"/>
        <end position="160"/>
    </location>
</feature>
<dbReference type="CDD" id="cd01038">
    <property type="entry name" value="Endonuclease_DUF559"/>
    <property type="match status" value="1"/>
</dbReference>
<dbReference type="InterPro" id="IPR047216">
    <property type="entry name" value="Endonuclease_DUF559_bact"/>
</dbReference>
<dbReference type="Proteomes" id="UP000654108">
    <property type="component" value="Unassembled WGS sequence"/>
</dbReference>
<evidence type="ECO:0000259" key="2">
    <source>
        <dbReference type="Pfam" id="PF04480"/>
    </source>
</evidence>
<gene>
    <name evidence="3" type="ORF">IC608_01340</name>
</gene>
<dbReference type="RefSeq" id="WP_191772235.1">
    <property type="nucleotide sequence ID" value="NZ_JACYFU010000001.1"/>
</dbReference>
<dbReference type="InterPro" id="IPR007569">
    <property type="entry name" value="DUF559"/>
</dbReference>
<dbReference type="PANTHER" id="PTHR38590:SF1">
    <property type="entry name" value="BLL0828 PROTEIN"/>
    <property type="match status" value="1"/>
</dbReference>
<evidence type="ECO:0000313" key="4">
    <source>
        <dbReference type="Proteomes" id="UP000654108"/>
    </source>
</evidence>
<protein>
    <submittedName>
        <fullName evidence="3">Endonuclease domain-containing protein</fullName>
    </submittedName>
</protein>
<accession>A0A927FQ04</accession>
<dbReference type="Gene3D" id="3.40.960.10">
    <property type="entry name" value="VSR Endonuclease"/>
    <property type="match status" value="1"/>
</dbReference>
<keyword evidence="3" id="KW-0540">Nuclease</keyword>
<dbReference type="SUPFAM" id="SSF52980">
    <property type="entry name" value="Restriction endonuclease-like"/>
    <property type="match status" value="1"/>
</dbReference>
<dbReference type="PANTHER" id="PTHR38590">
    <property type="entry name" value="BLL0828 PROTEIN"/>
    <property type="match status" value="1"/>
</dbReference>
<evidence type="ECO:0000313" key="3">
    <source>
        <dbReference type="EMBL" id="MBD8064120.1"/>
    </source>
</evidence>
<name>A0A927FQ04_9HYPH</name>
<keyword evidence="3" id="KW-0255">Endonuclease</keyword>
<dbReference type="AlphaFoldDB" id="A0A927FQ04"/>
<dbReference type="GO" id="GO:0004519">
    <property type="term" value="F:endonuclease activity"/>
    <property type="evidence" value="ECO:0007669"/>
    <property type="project" value="UniProtKB-KW"/>
</dbReference>
<reference evidence="3" key="1">
    <citation type="submission" date="2020-09" db="EMBL/GenBank/DDBJ databases">
        <title>Genome seq and assembly of Devosia sp.</title>
        <authorList>
            <person name="Chhetri G."/>
        </authorList>
    </citation>
    <scope>NUCLEOTIDE SEQUENCE</scope>
    <source>
        <strain evidence="3">PTR5</strain>
    </source>
</reference>
<organism evidence="3 4">
    <name type="scientific">Devosia oryzisoli</name>
    <dbReference type="NCBI Taxonomy" id="2774138"/>
    <lineage>
        <taxon>Bacteria</taxon>
        <taxon>Pseudomonadati</taxon>
        <taxon>Pseudomonadota</taxon>
        <taxon>Alphaproteobacteria</taxon>
        <taxon>Hyphomicrobiales</taxon>
        <taxon>Devosiaceae</taxon>
        <taxon>Devosia</taxon>
    </lineage>
</organism>
<dbReference type="Pfam" id="PF04480">
    <property type="entry name" value="DUF559"/>
    <property type="match status" value="1"/>
</dbReference>